<proteinExistence type="predicted"/>
<comment type="caution">
    <text evidence="1">The sequence shown here is derived from an EMBL/GenBank/DDBJ whole genome shotgun (WGS) entry which is preliminary data.</text>
</comment>
<evidence type="ECO:0000313" key="2">
    <source>
        <dbReference type="Proteomes" id="UP000616151"/>
    </source>
</evidence>
<dbReference type="EMBL" id="JAENHL010000008">
    <property type="protein sequence ID" value="MBK1870253.1"/>
    <property type="molecule type" value="Genomic_DNA"/>
</dbReference>
<accession>A0ACC5RC98</accession>
<reference evidence="1" key="1">
    <citation type="submission" date="2021-01" db="EMBL/GenBank/DDBJ databases">
        <authorList>
            <person name="Sun Q."/>
        </authorList>
    </citation>
    <scope>NUCLEOTIDE SEQUENCE</scope>
    <source>
        <strain evidence="1">YIM B02566</strain>
    </source>
</reference>
<evidence type="ECO:0000313" key="1">
    <source>
        <dbReference type="EMBL" id="MBK1870253.1"/>
    </source>
</evidence>
<protein>
    <submittedName>
        <fullName evidence="1">GNAT family N-acetyltransferase</fullName>
    </submittedName>
</protein>
<gene>
    <name evidence="1" type="ORF">JHL16_28075</name>
</gene>
<dbReference type="Proteomes" id="UP000616151">
    <property type="component" value="Unassembled WGS sequence"/>
</dbReference>
<name>A0ACC5RC98_9HYPH</name>
<keyword evidence="2" id="KW-1185">Reference proteome</keyword>
<sequence length="163" mass="18423">MSKPASAAITVRRLAETEMDQAARVLRLSFDAQYPWLSGLHTPDEDRYFFREILYPSCQIWGAIAQDLIGIIAFRPGMIEQLYVLPDCQGRGAGSALLAVAMSQSDELELWTFQRNARARRFYEAKGFVATKKTDGSENEEREPDVLYRWERRAGASGIDVKG</sequence>
<organism evidence="1 2">
    <name type="scientific">Taklimakanibacter albus</name>
    <dbReference type="NCBI Taxonomy" id="2800327"/>
    <lineage>
        <taxon>Bacteria</taxon>
        <taxon>Pseudomonadati</taxon>
        <taxon>Pseudomonadota</taxon>
        <taxon>Alphaproteobacteria</taxon>
        <taxon>Hyphomicrobiales</taxon>
        <taxon>Aestuariivirgaceae</taxon>
        <taxon>Taklimakanibacter</taxon>
    </lineage>
</organism>